<name>A0ABW8UE83_9LACO</name>
<dbReference type="Gene3D" id="1.10.10.60">
    <property type="entry name" value="Homeodomain-like"/>
    <property type="match status" value="2"/>
</dbReference>
<evidence type="ECO:0000256" key="3">
    <source>
        <dbReference type="ARBA" id="ARBA00023163"/>
    </source>
</evidence>
<dbReference type="InterPro" id="IPR009057">
    <property type="entry name" value="Homeodomain-like_sf"/>
</dbReference>
<keyword evidence="3" id="KW-0804">Transcription</keyword>
<dbReference type="Proteomes" id="UP001625389">
    <property type="component" value="Unassembled WGS sequence"/>
</dbReference>
<evidence type="ECO:0000313" key="5">
    <source>
        <dbReference type="EMBL" id="MFL2030161.1"/>
    </source>
</evidence>
<evidence type="ECO:0000256" key="2">
    <source>
        <dbReference type="ARBA" id="ARBA00023125"/>
    </source>
</evidence>
<dbReference type="SUPFAM" id="SSF46689">
    <property type="entry name" value="Homeodomain-like"/>
    <property type="match status" value="2"/>
</dbReference>
<comment type="caution">
    <text evidence="5">The sequence shown here is derived from an EMBL/GenBank/DDBJ whole genome shotgun (WGS) entry which is preliminary data.</text>
</comment>
<dbReference type="RefSeq" id="WP_125550445.1">
    <property type="nucleotide sequence ID" value="NZ_JBGQPK010000064.1"/>
</dbReference>
<dbReference type="PROSITE" id="PS01124">
    <property type="entry name" value="HTH_ARAC_FAMILY_2"/>
    <property type="match status" value="1"/>
</dbReference>
<evidence type="ECO:0000256" key="1">
    <source>
        <dbReference type="ARBA" id="ARBA00023015"/>
    </source>
</evidence>
<dbReference type="Pfam" id="PF12833">
    <property type="entry name" value="HTH_18"/>
    <property type="match status" value="1"/>
</dbReference>
<dbReference type="SMART" id="SM00342">
    <property type="entry name" value="HTH_ARAC"/>
    <property type="match status" value="1"/>
</dbReference>
<dbReference type="InterPro" id="IPR018060">
    <property type="entry name" value="HTH_AraC"/>
</dbReference>
<dbReference type="EMBL" id="JBGQPK010000064">
    <property type="protein sequence ID" value="MFL2030161.1"/>
    <property type="molecule type" value="Genomic_DNA"/>
</dbReference>
<protein>
    <submittedName>
        <fullName evidence="5">Helix-turn-helix domain-containing protein</fullName>
    </submittedName>
</protein>
<evidence type="ECO:0000259" key="4">
    <source>
        <dbReference type="PROSITE" id="PS01124"/>
    </source>
</evidence>
<evidence type="ECO:0000313" key="6">
    <source>
        <dbReference type="Proteomes" id="UP001625389"/>
    </source>
</evidence>
<dbReference type="PANTHER" id="PTHR43280">
    <property type="entry name" value="ARAC-FAMILY TRANSCRIPTIONAL REGULATOR"/>
    <property type="match status" value="1"/>
</dbReference>
<keyword evidence="6" id="KW-1185">Reference proteome</keyword>
<dbReference type="PANTHER" id="PTHR43280:SF34">
    <property type="entry name" value="ARAC-FAMILY TRANSCRIPTIONAL REGULATOR"/>
    <property type="match status" value="1"/>
</dbReference>
<gene>
    <name evidence="5" type="ORF">ACEN34_11125</name>
</gene>
<reference evidence="5 6" key="1">
    <citation type="submission" date="2024-08" db="EMBL/GenBank/DDBJ databases">
        <authorList>
            <person name="Arias E."/>
        </authorList>
    </citation>
    <scope>NUCLEOTIDE SEQUENCE [LARGE SCALE GENOMIC DNA]</scope>
    <source>
        <strain evidence="5 6">FAM 25317</strain>
    </source>
</reference>
<accession>A0ABW8UE83</accession>
<proteinExistence type="predicted"/>
<keyword evidence="1" id="KW-0805">Transcription regulation</keyword>
<organism evidence="5 6">
    <name type="scientific">Loigolactobacillus zhaoyuanensis</name>
    <dbReference type="NCBI Taxonomy" id="2486017"/>
    <lineage>
        <taxon>Bacteria</taxon>
        <taxon>Bacillati</taxon>
        <taxon>Bacillota</taxon>
        <taxon>Bacilli</taxon>
        <taxon>Lactobacillales</taxon>
        <taxon>Lactobacillaceae</taxon>
        <taxon>Loigolactobacillus</taxon>
    </lineage>
</organism>
<sequence>MKLAELKTYCQLFYDSYRIPVCCYDSQFQFQSLHPQDIDQNIFNEISTPLFDTKLDVALITDQQFLSWGCIKDKKSGNFLLLGPALSIPLDDQEIRIFMKEHIIPNRSFESIQTAINRIPPMPIQQFLHILKFLNYQINQEEISDKTLLNFLIPDNSTTNFYSQSRFYINSTSSTEIKQSFTSAYQAEQLLLHYIETGNLNKLHQHALRSDLPIPNIGTTPMSQQKMSGIVVITVITRFVIKKGMDIDTALRLSDIYLQGIDCAMNTKELTTLIINAYIDYSKRLQAIKIPATTSPLITNCIQYARQSINTPITVSDVAHFVGKSLSYVSSKFKKELGFTLSTFINRCKIEEAQNLLQNTNMTIAEISNYLCFSDQSYFYRVFRQIIGSTPLQYKRKYNSQ</sequence>
<feature type="domain" description="HTH araC/xylS-type" evidence="4">
    <location>
        <begin position="299"/>
        <end position="397"/>
    </location>
</feature>
<keyword evidence="2" id="KW-0238">DNA-binding</keyword>